<keyword evidence="2" id="KW-0732">Signal</keyword>
<dbReference type="InterPro" id="IPR050491">
    <property type="entry name" value="AmpC-like"/>
</dbReference>
<feature type="transmembrane region" description="Helical" evidence="1">
    <location>
        <begin position="434"/>
        <end position="456"/>
    </location>
</feature>
<feature type="transmembrane region" description="Helical" evidence="1">
    <location>
        <begin position="370"/>
        <end position="391"/>
    </location>
</feature>
<dbReference type="SUPFAM" id="SSF56601">
    <property type="entry name" value="beta-lactamase/transpeptidase-like"/>
    <property type="match status" value="1"/>
</dbReference>
<dbReference type="PANTHER" id="PTHR46825:SF9">
    <property type="entry name" value="BETA-LACTAMASE-RELATED DOMAIN-CONTAINING PROTEIN"/>
    <property type="match status" value="1"/>
</dbReference>
<feature type="transmembrane region" description="Helical" evidence="1">
    <location>
        <begin position="403"/>
        <end position="422"/>
    </location>
</feature>
<protein>
    <submittedName>
        <fullName evidence="4">Serine hydrolase domain-containing protein</fullName>
        <ecNumber evidence="4">3.1.1.103</ecNumber>
    </submittedName>
</protein>
<evidence type="ECO:0000313" key="5">
    <source>
        <dbReference type="Proteomes" id="UP001442841"/>
    </source>
</evidence>
<keyword evidence="1" id="KW-0812">Transmembrane</keyword>
<evidence type="ECO:0000313" key="4">
    <source>
        <dbReference type="EMBL" id="XAN07845.1"/>
    </source>
</evidence>
<dbReference type="Pfam" id="PF00144">
    <property type="entry name" value="Beta-lactamase"/>
    <property type="match status" value="1"/>
</dbReference>
<dbReference type="InterPro" id="IPR012338">
    <property type="entry name" value="Beta-lactam/transpept-like"/>
</dbReference>
<dbReference type="InterPro" id="IPR001466">
    <property type="entry name" value="Beta-lactam-related"/>
</dbReference>
<sequence length="471" mass="49583">MRIVRLLCWLLMAGVLLGASSAGATPPSDGEWEDYVATVRRDLDLPGLGVRVTAGNGGWEDVRGRTEEGAPFAADSPVLVGSVSKSFTATLVLRLVEQGRFGLDDEVATRLAWFPHRRVTVRDLLRHTSGYDQSVGLVLADRFDTAPGALRRAAGEAAEHAPNGPLGVYAYSDANYLLLGALVEEVTGRPFAEALATEVLDPLALGRTGAEAALDPGPGHRSWWGTWVPFDSGYDDSGAPYGYVVSTLDDLDRWAAAHQDGGALPLAEAERLAMQSPQADAGRVSDGSALWYGYGWRGGTLAGGAVVEHTGATPGYFTHVLWLPERDVRVVVVANAYAQAADARLASVARDLARMAVGKTPAPVLGGDPLLGWGPFALLVLAVSGLVVGVVRVRRPGRSWHAAVCVLIGVLALVAPSMVIGLPGRTIRLWAPDFGWALIAVAFAWIGAAAVGLVSGRGRAAELSGREVRKP</sequence>
<keyword evidence="1" id="KW-1133">Transmembrane helix</keyword>
<proteinExistence type="predicted"/>
<gene>
    <name evidence="4" type="ORF">AADG42_11195</name>
</gene>
<organism evidence="4 5">
    <name type="scientific">Ammonicoccus fulvus</name>
    <dbReference type="NCBI Taxonomy" id="3138240"/>
    <lineage>
        <taxon>Bacteria</taxon>
        <taxon>Bacillati</taxon>
        <taxon>Actinomycetota</taxon>
        <taxon>Actinomycetes</taxon>
        <taxon>Propionibacteriales</taxon>
        <taxon>Propionibacteriaceae</taxon>
        <taxon>Ammonicoccus</taxon>
    </lineage>
</organism>
<evidence type="ECO:0000259" key="3">
    <source>
        <dbReference type="Pfam" id="PF00144"/>
    </source>
</evidence>
<dbReference type="EC" id="3.1.1.103" evidence="4"/>
<evidence type="ECO:0000256" key="2">
    <source>
        <dbReference type="SAM" id="SignalP"/>
    </source>
</evidence>
<feature type="chain" id="PRO_5046606893" evidence="2">
    <location>
        <begin position="25"/>
        <end position="471"/>
    </location>
</feature>
<feature type="signal peptide" evidence="2">
    <location>
        <begin position="1"/>
        <end position="24"/>
    </location>
</feature>
<dbReference type="Proteomes" id="UP001442841">
    <property type="component" value="Chromosome"/>
</dbReference>
<evidence type="ECO:0000256" key="1">
    <source>
        <dbReference type="SAM" id="Phobius"/>
    </source>
</evidence>
<dbReference type="PANTHER" id="PTHR46825">
    <property type="entry name" value="D-ALANYL-D-ALANINE-CARBOXYPEPTIDASE/ENDOPEPTIDASE AMPH"/>
    <property type="match status" value="1"/>
</dbReference>
<dbReference type="GO" id="GO:0016787">
    <property type="term" value="F:hydrolase activity"/>
    <property type="evidence" value="ECO:0007669"/>
    <property type="project" value="UniProtKB-KW"/>
</dbReference>
<feature type="domain" description="Beta-lactamase-related" evidence="3">
    <location>
        <begin position="38"/>
        <end position="350"/>
    </location>
</feature>
<reference evidence="4 5" key="1">
    <citation type="submission" date="2024-04" db="EMBL/GenBank/DDBJ databases">
        <title>Isolation of an actinomycete strain from pig manure.</title>
        <authorList>
            <person name="Gong T."/>
            <person name="Yu Z."/>
            <person name="An M."/>
            <person name="Wei C."/>
            <person name="Yang W."/>
            <person name="Liu L."/>
        </authorList>
    </citation>
    <scope>NUCLEOTIDE SEQUENCE [LARGE SCALE GENOMIC DNA]</scope>
    <source>
        <strain evidence="4 5">ZF39</strain>
    </source>
</reference>
<dbReference type="Gene3D" id="3.40.710.10">
    <property type="entry name" value="DD-peptidase/beta-lactamase superfamily"/>
    <property type="match status" value="1"/>
</dbReference>
<keyword evidence="1" id="KW-0472">Membrane</keyword>
<accession>A0ABZ3FQ69</accession>
<keyword evidence="5" id="KW-1185">Reference proteome</keyword>
<name>A0ABZ3FQ69_9ACTN</name>
<dbReference type="EMBL" id="CP154795">
    <property type="protein sequence ID" value="XAN07845.1"/>
    <property type="molecule type" value="Genomic_DNA"/>
</dbReference>
<dbReference type="RefSeq" id="WP_425309303.1">
    <property type="nucleotide sequence ID" value="NZ_CP154795.1"/>
</dbReference>
<keyword evidence="4" id="KW-0378">Hydrolase</keyword>